<organism evidence="1 2">
    <name type="scientific">Megaselia scalaris</name>
    <name type="common">Humpbacked fly</name>
    <name type="synonym">Phora scalaris</name>
    <dbReference type="NCBI Taxonomy" id="36166"/>
    <lineage>
        <taxon>Eukaryota</taxon>
        <taxon>Metazoa</taxon>
        <taxon>Ecdysozoa</taxon>
        <taxon>Arthropoda</taxon>
        <taxon>Hexapoda</taxon>
        <taxon>Insecta</taxon>
        <taxon>Pterygota</taxon>
        <taxon>Neoptera</taxon>
        <taxon>Endopterygota</taxon>
        <taxon>Diptera</taxon>
        <taxon>Brachycera</taxon>
        <taxon>Muscomorpha</taxon>
        <taxon>Platypezoidea</taxon>
        <taxon>Phoridae</taxon>
        <taxon>Megaseliini</taxon>
        <taxon>Megaselia</taxon>
    </lineage>
</organism>
<evidence type="ECO:0000313" key="2">
    <source>
        <dbReference type="Proteomes" id="UP000015102"/>
    </source>
</evidence>
<reference evidence="2" key="1">
    <citation type="submission" date="2013-02" db="EMBL/GenBank/DDBJ databases">
        <authorList>
            <person name="Hughes D."/>
        </authorList>
    </citation>
    <scope>NUCLEOTIDE SEQUENCE</scope>
    <source>
        <strain>Durham</strain>
        <strain evidence="2">NC isolate 2 -- Noor lab</strain>
    </source>
</reference>
<sequence length="107" mass="12914">MISLGAEPAAIEDHITFCRRPYKTDIGYTEKASFCNKNRIDRDFREQTSQMISKFSLTYFTFQYPNRLRLYKTQHSVYQEIFIPRDPVEQGKRSQQQQPYFVNFHKF</sequence>
<dbReference type="Proteomes" id="UP000015102">
    <property type="component" value="Unassembled WGS sequence"/>
</dbReference>
<proteinExistence type="predicted"/>
<dbReference type="AlphaFoldDB" id="T1GA35"/>
<keyword evidence="2" id="KW-1185">Reference proteome</keyword>
<protein>
    <submittedName>
        <fullName evidence="1">Uncharacterized protein</fullName>
    </submittedName>
</protein>
<dbReference type="HOGENOM" id="CLU_2212945_0_0_1"/>
<dbReference type="EnsemblMetazoa" id="MESCA000080-RA">
    <property type="protein sequence ID" value="MESCA000080-PA"/>
    <property type="gene ID" value="MESCA000080"/>
</dbReference>
<dbReference type="EMBL" id="CAQQ02149701">
    <property type="status" value="NOT_ANNOTATED_CDS"/>
    <property type="molecule type" value="Genomic_DNA"/>
</dbReference>
<reference evidence="1" key="2">
    <citation type="submission" date="2015-06" db="UniProtKB">
        <authorList>
            <consortium name="EnsemblMetazoa"/>
        </authorList>
    </citation>
    <scope>IDENTIFICATION</scope>
</reference>
<accession>T1GA35</accession>
<evidence type="ECO:0000313" key="1">
    <source>
        <dbReference type="EnsemblMetazoa" id="MESCA000080-PA"/>
    </source>
</evidence>
<name>T1GA35_MEGSC</name>